<accession>A0A401FJW0</accession>
<feature type="transmembrane region" description="Helical" evidence="1">
    <location>
        <begin position="20"/>
        <end position="45"/>
    </location>
</feature>
<reference evidence="2 3" key="1">
    <citation type="submission" date="2017-11" db="EMBL/GenBank/DDBJ databases">
        <title>Draft Genome Sequence of Lactobacillus curieae NBRC 111893 isolated from Koso, a Japanese sugar-Vegetable Fermented Beverage.</title>
        <authorList>
            <person name="Chiou T.Y."/>
            <person name="Oshima K."/>
            <person name="Suda W."/>
            <person name="Hattori M."/>
            <person name="Takahashi T."/>
        </authorList>
    </citation>
    <scope>NUCLEOTIDE SEQUENCE [LARGE SCALE GENOMIC DNA]</scope>
    <source>
        <strain evidence="2 3">NBRC111893</strain>
    </source>
</reference>
<evidence type="ECO:0000256" key="1">
    <source>
        <dbReference type="SAM" id="Phobius"/>
    </source>
</evidence>
<gene>
    <name evidence="2" type="ORF">NBRC111893_773</name>
</gene>
<organism evidence="2 3">
    <name type="scientific">Lentilactobacillus kosonis</name>
    <dbReference type="NCBI Taxonomy" id="2810561"/>
    <lineage>
        <taxon>Bacteria</taxon>
        <taxon>Bacillati</taxon>
        <taxon>Bacillota</taxon>
        <taxon>Bacilli</taxon>
        <taxon>Lactobacillales</taxon>
        <taxon>Lactobacillaceae</taxon>
        <taxon>Lentilactobacillus</taxon>
    </lineage>
</organism>
<name>A0A401FJW0_9LACO</name>
<dbReference type="EMBL" id="BEXA01000002">
    <property type="protein sequence ID" value="GAY72627.1"/>
    <property type="molecule type" value="Genomic_DNA"/>
</dbReference>
<keyword evidence="1" id="KW-0812">Transmembrane</keyword>
<sequence>MLLFATIPDLVVENKIYLHLFPYTIFFLSHVLNIIVAFLLIGLAVEYGH</sequence>
<protein>
    <submittedName>
        <fullName evidence="2">Uncharacterized protein</fullName>
    </submittedName>
</protein>
<keyword evidence="1" id="KW-0472">Membrane</keyword>
<keyword evidence="3" id="KW-1185">Reference proteome</keyword>
<keyword evidence="1" id="KW-1133">Transmembrane helix</keyword>
<dbReference type="Proteomes" id="UP000286974">
    <property type="component" value="Unassembled WGS sequence"/>
</dbReference>
<evidence type="ECO:0000313" key="2">
    <source>
        <dbReference type="EMBL" id="GAY72627.1"/>
    </source>
</evidence>
<dbReference type="AlphaFoldDB" id="A0A401FJW0"/>
<evidence type="ECO:0000313" key="3">
    <source>
        <dbReference type="Proteomes" id="UP000286974"/>
    </source>
</evidence>
<comment type="caution">
    <text evidence="2">The sequence shown here is derived from an EMBL/GenBank/DDBJ whole genome shotgun (WGS) entry which is preliminary data.</text>
</comment>
<proteinExistence type="predicted"/>